<protein>
    <submittedName>
        <fullName evidence="1">Uncharacterized protein</fullName>
    </submittedName>
</protein>
<gene>
    <name evidence="1" type="ordered locus">Dtox_1839</name>
</gene>
<dbReference type="KEGG" id="dae:Dtox_1839"/>
<evidence type="ECO:0000313" key="2">
    <source>
        <dbReference type="Proteomes" id="UP000002217"/>
    </source>
</evidence>
<dbReference type="Proteomes" id="UP000002217">
    <property type="component" value="Chromosome"/>
</dbReference>
<dbReference type="HOGENOM" id="CLU_492380_0_0_9"/>
<dbReference type="EMBL" id="CP001720">
    <property type="protein sequence ID" value="ACV62687.1"/>
    <property type="molecule type" value="Genomic_DNA"/>
</dbReference>
<accession>C8VXN1</accession>
<evidence type="ECO:0000313" key="1">
    <source>
        <dbReference type="EMBL" id="ACV62687.1"/>
    </source>
</evidence>
<dbReference type="AlphaFoldDB" id="C8VXN1"/>
<dbReference type="STRING" id="485916.Dtox_1839"/>
<sequence>MKKILISVLVLLISVYSPVGVALAYEYSVLAVGDYEDQYLPNLMFGDANYFDDYLEDELDWETTQYEVEPNPDGTGDDYNPTDRTAIGVSLGDFKDGDNIPQANQSDLLYFMGHGYSDHMVLDDDEVYASDIGSSYDPDTYSSNSAWNMDLEWIILGCCSVANRDDEDGVEWAKTLLGTPCRAHGIYGYMDSSPGTGSDELVAERFFSNACTGDEQSIWSSWINANEDTNNTNWGIIVHKDNRLDHLWGQGDVGSDTEGEPDIYQYQYGDPSEEIFRAVNSNSVTNHVYDLEKSNSVTNNLSCLASYTVKPEELDEDSIVNMFFDDQGELTKRQDSIRNVLLVGSAGSKDEDSDEEDSVINMVHDSKGKQTINNDNNGNILVQESTDSKDEDSNEDSVIDMVYNSEGKLINNKDNNGNLLVQGLAGSRLEINKTSGAVLYSTEFSEGTIDFGTDEAIDKAEQFIQSHGGKPSDAIVSKIRPLEKTFIDVSNDTTGKTETIGYQVEYKRTLNGMMVDGYNGDSIRLRIDKDGVSNYYRLWRDIQGNDDGNIKSNDTERKNIISSEQALDSAKENANKIYTISEEINPTDPELVYFSKSFIHDQQIVEPAWRVKIGDNAYVYVNAYTGEVEEY</sequence>
<dbReference type="OrthoDB" id="2988718at2"/>
<proteinExistence type="predicted"/>
<dbReference type="RefSeq" id="WP_015757395.1">
    <property type="nucleotide sequence ID" value="NC_013216.1"/>
</dbReference>
<organism evidence="1 2">
    <name type="scientific">Desulfofarcimen acetoxidans (strain ATCC 49208 / DSM 771 / KCTC 5769 / VKM B-1644 / 5575)</name>
    <name type="common">Desulfotomaculum acetoxidans</name>
    <dbReference type="NCBI Taxonomy" id="485916"/>
    <lineage>
        <taxon>Bacteria</taxon>
        <taxon>Bacillati</taxon>
        <taxon>Bacillota</taxon>
        <taxon>Clostridia</taxon>
        <taxon>Eubacteriales</taxon>
        <taxon>Peptococcaceae</taxon>
        <taxon>Desulfofarcimen</taxon>
    </lineage>
</organism>
<keyword evidence="2" id="KW-1185">Reference proteome</keyword>
<dbReference type="Gene3D" id="2.40.128.690">
    <property type="entry name" value="YycH protein, domain 3-like"/>
    <property type="match status" value="1"/>
</dbReference>
<name>C8VXN1_DESAS</name>
<reference evidence="1 2" key="1">
    <citation type="journal article" date="2009" name="Stand. Genomic Sci.">
        <title>Complete genome sequence of Desulfotomaculum acetoxidans type strain (5575).</title>
        <authorList>
            <person name="Spring S."/>
            <person name="Lapidus A."/>
            <person name="Schroder M."/>
            <person name="Gleim D."/>
            <person name="Sims D."/>
            <person name="Meincke L."/>
            <person name="Glavina Del Rio T."/>
            <person name="Tice H."/>
            <person name="Copeland A."/>
            <person name="Cheng J.F."/>
            <person name="Lucas S."/>
            <person name="Chen F."/>
            <person name="Nolan M."/>
            <person name="Bruce D."/>
            <person name="Goodwin L."/>
            <person name="Pitluck S."/>
            <person name="Ivanova N."/>
            <person name="Mavromatis K."/>
            <person name="Mikhailova N."/>
            <person name="Pati A."/>
            <person name="Chen A."/>
            <person name="Palaniappan K."/>
            <person name="Land M."/>
            <person name="Hauser L."/>
            <person name="Chang Y.J."/>
            <person name="Jeffries C.D."/>
            <person name="Chain P."/>
            <person name="Saunders E."/>
            <person name="Brettin T."/>
            <person name="Detter J.C."/>
            <person name="Goker M."/>
            <person name="Bristow J."/>
            <person name="Eisen J.A."/>
            <person name="Markowitz V."/>
            <person name="Hugenholtz P."/>
            <person name="Kyrpides N.C."/>
            <person name="Klenk H.P."/>
            <person name="Han C."/>
        </authorList>
    </citation>
    <scope>NUCLEOTIDE SEQUENCE [LARGE SCALE GENOMIC DNA]</scope>
    <source>
        <strain evidence="2">ATCC 49208 / DSM 771 / VKM B-1644</strain>
    </source>
</reference>